<evidence type="ECO:0000313" key="8">
    <source>
        <dbReference type="Proteomes" id="UP000199081"/>
    </source>
</evidence>
<evidence type="ECO:0000256" key="1">
    <source>
        <dbReference type="ARBA" id="ARBA00022801"/>
    </source>
</evidence>
<dbReference type="SUPFAM" id="SSF51445">
    <property type="entry name" value="(Trans)glycosidases"/>
    <property type="match status" value="1"/>
</dbReference>
<accession>A0A1H7IEY0</accession>
<dbReference type="InterPro" id="IPR040946">
    <property type="entry name" value="CBM46"/>
</dbReference>
<dbReference type="InterPro" id="IPR001547">
    <property type="entry name" value="Glyco_hydro_5"/>
</dbReference>
<keyword evidence="8" id="KW-1185">Reference proteome</keyword>
<dbReference type="STRING" id="426702.SAMN04488099_104108"/>
<evidence type="ECO:0000256" key="3">
    <source>
        <dbReference type="RuleBase" id="RU361153"/>
    </source>
</evidence>
<dbReference type="InterPro" id="IPR017853">
    <property type="entry name" value="GH"/>
</dbReference>
<dbReference type="Proteomes" id="UP000199081">
    <property type="component" value="Unassembled WGS sequence"/>
</dbReference>
<dbReference type="Pfam" id="PF18448">
    <property type="entry name" value="CBM46"/>
    <property type="match status" value="1"/>
</dbReference>
<reference evidence="8" key="1">
    <citation type="submission" date="2016-10" db="EMBL/GenBank/DDBJ databases">
        <authorList>
            <person name="Varghese N."/>
            <person name="Submissions S."/>
        </authorList>
    </citation>
    <scope>NUCLEOTIDE SEQUENCE [LARGE SCALE GENOMIC DNA]</scope>
    <source>
        <strain evidence="8">DSM 19183</strain>
    </source>
</reference>
<evidence type="ECO:0000259" key="6">
    <source>
        <dbReference type="Pfam" id="PF18448"/>
    </source>
</evidence>
<feature type="transmembrane region" description="Helical" evidence="4">
    <location>
        <begin position="372"/>
        <end position="392"/>
    </location>
</feature>
<dbReference type="EMBL" id="FNZU01000004">
    <property type="protein sequence ID" value="SEK60998.1"/>
    <property type="molecule type" value="Genomic_DNA"/>
</dbReference>
<dbReference type="SMR" id="A0A1H7IEY0"/>
<evidence type="ECO:0000313" key="7">
    <source>
        <dbReference type="EMBL" id="SEK60998.1"/>
    </source>
</evidence>
<keyword evidence="2 3" id="KW-0326">Glycosidase</keyword>
<feature type="domain" description="Endoglucanase B carbohydrate binding" evidence="6">
    <location>
        <begin position="239"/>
        <end position="341"/>
    </location>
</feature>
<sequence length="399" mass="45775">MDALFEQIAAWEDDYIIAAVHYYEEWVYSTNIGKTRFDGVLWDDVTPRNSLVEVFDRVAQTFTERGIGVVVGEYGLLGYDKSDTTNQLGETLKYIEFINHYAREKGLALMLWDNGQHLNRHNYSWNTPRFGEMIEQSMDSRSAYSKGLDTYYIHTDEMGEAITIPLLLNDLKLGSLFLEDRKLTVEEEYTYKDETVSLTGSLFEKKTEKSRPTIGETVPLRLQFSDGADWEMKVIYVEDPVLKEASGLTGRPFLIPTDFNGHHIDHVQSRDEQGTSVLTHDWWHFLEYAFEFTPLYDEEKIQLSSDYTALLEEGTYELIYTLFNGEEYGYRLIVEGGRIQGIGSQEEEGNQYEAAQGALKRGTKEQSSSKTLWLLAIIGVLLVAIGIGYEIVQGRQERK</sequence>
<name>A0A1H7IEY0_9LACT</name>
<gene>
    <name evidence="7" type="ORF">SAMN04488099_104108</name>
</gene>
<keyword evidence="4" id="KW-0812">Transmembrane</keyword>
<evidence type="ECO:0000259" key="5">
    <source>
        <dbReference type="Pfam" id="PF00150"/>
    </source>
</evidence>
<dbReference type="Pfam" id="PF00150">
    <property type="entry name" value="Cellulase"/>
    <property type="match status" value="1"/>
</dbReference>
<dbReference type="Gene3D" id="3.20.20.80">
    <property type="entry name" value="Glycosidases"/>
    <property type="match status" value="1"/>
</dbReference>
<protein>
    <submittedName>
        <fullName evidence="7">Carbohydrate binding domain X2</fullName>
    </submittedName>
</protein>
<dbReference type="GO" id="GO:0000272">
    <property type="term" value="P:polysaccharide catabolic process"/>
    <property type="evidence" value="ECO:0007669"/>
    <property type="project" value="InterPro"/>
</dbReference>
<feature type="domain" description="Glycoside hydrolase family 5" evidence="5">
    <location>
        <begin position="13"/>
        <end position="117"/>
    </location>
</feature>
<keyword evidence="4" id="KW-1133">Transmembrane helix</keyword>
<evidence type="ECO:0000256" key="2">
    <source>
        <dbReference type="ARBA" id="ARBA00023295"/>
    </source>
</evidence>
<proteinExistence type="inferred from homology"/>
<evidence type="ECO:0000256" key="4">
    <source>
        <dbReference type="SAM" id="Phobius"/>
    </source>
</evidence>
<dbReference type="AlphaFoldDB" id="A0A1H7IEY0"/>
<keyword evidence="4" id="KW-0472">Membrane</keyword>
<comment type="similarity">
    <text evidence="3">Belongs to the glycosyl hydrolase 5 (cellulase A) family.</text>
</comment>
<organism evidence="7 8">
    <name type="scientific">Alkalibacterium pelagium</name>
    <dbReference type="NCBI Taxonomy" id="426702"/>
    <lineage>
        <taxon>Bacteria</taxon>
        <taxon>Bacillati</taxon>
        <taxon>Bacillota</taxon>
        <taxon>Bacilli</taxon>
        <taxon>Lactobacillales</taxon>
        <taxon>Carnobacteriaceae</taxon>
        <taxon>Alkalibacterium</taxon>
    </lineage>
</organism>
<keyword evidence="1 3" id="KW-0378">Hydrolase</keyword>
<dbReference type="GO" id="GO:0004553">
    <property type="term" value="F:hydrolase activity, hydrolyzing O-glycosyl compounds"/>
    <property type="evidence" value="ECO:0007669"/>
    <property type="project" value="InterPro"/>
</dbReference>